<proteinExistence type="predicted"/>
<dbReference type="AlphaFoldDB" id="A0A4Y3L049"/>
<dbReference type="Proteomes" id="UP000317046">
    <property type="component" value="Unassembled WGS sequence"/>
</dbReference>
<accession>A0A4Y3L049</accession>
<keyword evidence="2" id="KW-0233">DNA recombination</keyword>
<sequence length="347" mass="36406">MWLETASGAYTARPVLEQPLTKVLQRGDTLVVVRLDRLDRLGRSLRHLLDVVEQLAAAGVGLQSLHEAMDTTTASGRMVLSVFGALAEFERELFCERTWAGLEIANSRGRRGGRGGRGVEGRPPRSAPGRPGARARRAGPRAVAAVRARDRPAARPVACGPVDDTATWARVARETSGAFAAWSTRVEPVPGPFAATSDALARFGTTRPSRVPKASPSAAVKGASWMLLAAAHGGQSKTAQAVMFRQMVNLTPAQYEAHRAIGPAQAAAQIERAVRGQLATIAAGLPAIDAHGRLVPESDVALARRIASTGQAPATAIGSPVPNTLEPAREAVHTAPTLDQGGAGHER</sequence>
<name>A0A4Y3L049_9CELL</name>
<gene>
    <name evidence="5" type="ORF">CCE01nite_30230</name>
</gene>
<dbReference type="PANTHER" id="PTHR30461:SF2">
    <property type="entry name" value="SERINE RECOMBINASE PINE-RELATED"/>
    <property type="match status" value="1"/>
</dbReference>
<comment type="caution">
    <text evidence="5">The sequence shown here is derived from an EMBL/GenBank/DDBJ whole genome shotgun (WGS) entry which is preliminary data.</text>
</comment>
<dbReference type="EMBL" id="BJLR01000028">
    <property type="protein sequence ID" value="GEA89074.1"/>
    <property type="molecule type" value="Genomic_DNA"/>
</dbReference>
<reference evidence="5" key="1">
    <citation type="submission" date="2019-06" db="EMBL/GenBank/DDBJ databases">
        <title>Whole genome shotgun sequence of Cellulomonas cellasea NBRC 3753.</title>
        <authorList>
            <person name="Hosoyama A."/>
            <person name="Uohara A."/>
            <person name="Ohji S."/>
            <person name="Ichikawa N."/>
        </authorList>
    </citation>
    <scope>NUCLEOTIDE SEQUENCE [LARGE SCALE GENOMIC DNA]</scope>
    <source>
        <strain evidence="5">NBRC 3753</strain>
    </source>
</reference>
<dbReference type="SUPFAM" id="SSF53041">
    <property type="entry name" value="Resolvase-like"/>
    <property type="match status" value="1"/>
</dbReference>
<dbReference type="InterPro" id="IPR036162">
    <property type="entry name" value="Resolvase-like_N_sf"/>
</dbReference>
<dbReference type="Gene3D" id="3.40.50.1390">
    <property type="entry name" value="Resolvase, N-terminal catalytic domain"/>
    <property type="match status" value="1"/>
</dbReference>
<dbReference type="CDD" id="cd03768">
    <property type="entry name" value="SR_ResInv"/>
    <property type="match status" value="1"/>
</dbReference>
<feature type="domain" description="Resolvase/invertase-type recombinase catalytic" evidence="4">
    <location>
        <begin position="1"/>
        <end position="109"/>
    </location>
</feature>
<dbReference type="GO" id="GO:0000150">
    <property type="term" value="F:DNA strand exchange activity"/>
    <property type="evidence" value="ECO:0007669"/>
    <property type="project" value="InterPro"/>
</dbReference>
<dbReference type="Pfam" id="PF00239">
    <property type="entry name" value="Resolvase"/>
    <property type="match status" value="1"/>
</dbReference>
<evidence type="ECO:0000256" key="2">
    <source>
        <dbReference type="ARBA" id="ARBA00023172"/>
    </source>
</evidence>
<keyword evidence="6" id="KW-1185">Reference proteome</keyword>
<dbReference type="PANTHER" id="PTHR30461">
    <property type="entry name" value="DNA-INVERTASE FROM LAMBDOID PROPHAGE"/>
    <property type="match status" value="1"/>
</dbReference>
<dbReference type="InterPro" id="IPR050639">
    <property type="entry name" value="SSR_resolvase"/>
</dbReference>
<protein>
    <recommendedName>
        <fullName evidence="4">Resolvase/invertase-type recombinase catalytic domain-containing protein</fullName>
    </recommendedName>
</protein>
<feature type="region of interest" description="Disordered" evidence="3">
    <location>
        <begin position="107"/>
        <end position="149"/>
    </location>
</feature>
<dbReference type="PROSITE" id="PS51736">
    <property type="entry name" value="RECOMBINASES_3"/>
    <property type="match status" value="1"/>
</dbReference>
<organism evidence="5 6">
    <name type="scientific">Cellulomonas cellasea</name>
    <dbReference type="NCBI Taxonomy" id="43670"/>
    <lineage>
        <taxon>Bacteria</taxon>
        <taxon>Bacillati</taxon>
        <taxon>Actinomycetota</taxon>
        <taxon>Actinomycetes</taxon>
        <taxon>Micrococcales</taxon>
        <taxon>Cellulomonadaceae</taxon>
        <taxon>Cellulomonas</taxon>
    </lineage>
</organism>
<dbReference type="SMART" id="SM00857">
    <property type="entry name" value="Resolvase"/>
    <property type="match status" value="1"/>
</dbReference>
<dbReference type="GO" id="GO:0003677">
    <property type="term" value="F:DNA binding"/>
    <property type="evidence" value="ECO:0007669"/>
    <property type="project" value="UniProtKB-KW"/>
</dbReference>
<evidence type="ECO:0000313" key="5">
    <source>
        <dbReference type="EMBL" id="GEA89074.1"/>
    </source>
</evidence>
<keyword evidence="1" id="KW-0238">DNA-binding</keyword>
<evidence type="ECO:0000313" key="6">
    <source>
        <dbReference type="Proteomes" id="UP000317046"/>
    </source>
</evidence>
<dbReference type="InterPro" id="IPR006119">
    <property type="entry name" value="Resolv_N"/>
</dbReference>
<evidence type="ECO:0000256" key="1">
    <source>
        <dbReference type="ARBA" id="ARBA00023125"/>
    </source>
</evidence>
<evidence type="ECO:0000259" key="4">
    <source>
        <dbReference type="PROSITE" id="PS51736"/>
    </source>
</evidence>
<evidence type="ECO:0000256" key="3">
    <source>
        <dbReference type="SAM" id="MobiDB-lite"/>
    </source>
</evidence>